<organism evidence="1 2">
    <name type="scientific">Cupriavidus pauculus</name>
    <dbReference type="NCBI Taxonomy" id="82633"/>
    <lineage>
        <taxon>Bacteria</taxon>
        <taxon>Pseudomonadati</taxon>
        <taxon>Pseudomonadota</taxon>
        <taxon>Betaproteobacteria</taxon>
        <taxon>Burkholderiales</taxon>
        <taxon>Burkholderiaceae</taxon>
        <taxon>Cupriavidus</taxon>
    </lineage>
</organism>
<dbReference type="KEGG" id="cpau:EHF44_01230"/>
<dbReference type="GO" id="GO:0008233">
    <property type="term" value="F:peptidase activity"/>
    <property type="evidence" value="ECO:0007669"/>
    <property type="project" value="UniProtKB-KW"/>
</dbReference>
<reference evidence="2" key="1">
    <citation type="submission" date="2018-11" db="EMBL/GenBank/DDBJ databases">
        <title>FDA dAtabase for Regulatory Grade micrObial Sequences (FDA-ARGOS): Supporting development and validation of Infectious Disease Dx tests.</title>
        <authorList>
            <person name="Goldberg B."/>
            <person name="Campos J."/>
            <person name="Tallon L."/>
            <person name="Sadzewicz L."/>
            <person name="Zhao X."/>
            <person name="Vavikolanu K."/>
            <person name="Mehta A."/>
            <person name="Aluvathingal J."/>
            <person name="Nadendla S."/>
            <person name="Geyer C."/>
            <person name="Nandy P."/>
            <person name="Yan Y."/>
            <person name="Sichtig H."/>
        </authorList>
    </citation>
    <scope>NUCLEOTIDE SEQUENCE [LARGE SCALE GENOMIC DNA]</scope>
    <source>
        <strain evidence="2">FDAARGOS_614</strain>
        <plasmid evidence="2">unnamed1</plasmid>
    </source>
</reference>
<dbReference type="AlphaFoldDB" id="A0A3G8GV76"/>
<gene>
    <name evidence="1" type="ORF">EHF44_01230</name>
</gene>
<keyword evidence="1" id="KW-0614">Plasmid</keyword>
<evidence type="ECO:0000313" key="1">
    <source>
        <dbReference type="EMBL" id="AZG12127.1"/>
    </source>
</evidence>
<protein>
    <submittedName>
        <fullName evidence="1">Cysteine protease</fullName>
    </submittedName>
</protein>
<name>A0A3G8GV76_9BURK</name>
<sequence>MSHFSKAVDRRSRPAMTEFLSSHFRYHTAGSHNRSTSYAHCIKVDRIGLNREQTAAAYDMLGAETYWDRINDPICEFTRSMHGLYTIGTNGRSGGYLVLYRSEYQSTKHLSFCRSCGQRNFRRVAPTLEGAEGIIGAEILRNGGLWHDDVYLDQSAIQAIALSDTEKLAIVSKLKPLLKDCSADNRCGVCSATGDRGRVNYEKSPVTLSPWPMRPIDQDIDFSDMSMDELRSRVDVVTAFDAACDEIRENFIELLSDFAPVERTIMVPKTVTVLERRAV</sequence>
<proteinExistence type="predicted"/>
<keyword evidence="1" id="KW-0378">Hydrolase</keyword>
<dbReference type="EMBL" id="CP033968">
    <property type="protein sequence ID" value="AZG12127.1"/>
    <property type="molecule type" value="Genomic_DNA"/>
</dbReference>
<dbReference type="GO" id="GO:0006508">
    <property type="term" value="P:proteolysis"/>
    <property type="evidence" value="ECO:0007669"/>
    <property type="project" value="UniProtKB-KW"/>
</dbReference>
<geneLocation type="plasmid" evidence="1">
    <name>unnamed1</name>
</geneLocation>
<dbReference type="OrthoDB" id="6885851at2"/>
<dbReference type="GeneID" id="60824558"/>
<evidence type="ECO:0000313" key="2">
    <source>
        <dbReference type="Proteomes" id="UP000270411"/>
    </source>
</evidence>
<dbReference type="RefSeq" id="WP_029309258.1">
    <property type="nucleotide sequence ID" value="NZ_CP033968.1"/>
</dbReference>
<accession>A0A3G8GV76</accession>
<dbReference type="Proteomes" id="UP000270411">
    <property type="component" value="Plasmid unnamed1"/>
</dbReference>
<keyword evidence="1" id="KW-0645">Protease</keyword>